<dbReference type="OrthoDB" id="9766131at2"/>
<keyword evidence="9 11" id="KW-0456">Lyase</keyword>
<name>H0EAI3_9ACTN</name>
<evidence type="ECO:0000256" key="1">
    <source>
        <dbReference type="ARBA" id="ARBA00001933"/>
    </source>
</evidence>
<feature type="region of interest" description="Disordered" evidence="12">
    <location>
        <begin position="1"/>
        <end position="23"/>
    </location>
</feature>
<evidence type="ECO:0000256" key="2">
    <source>
        <dbReference type="ARBA" id="ARBA00004733"/>
    </source>
</evidence>
<dbReference type="InterPro" id="IPR036052">
    <property type="entry name" value="TrpB-like_PALP_sf"/>
</dbReference>
<evidence type="ECO:0000313" key="14">
    <source>
        <dbReference type="EMBL" id="EHN09310.1"/>
    </source>
</evidence>
<dbReference type="PIRSF" id="PIRSF001413">
    <property type="entry name" value="Trp_syn_beta"/>
    <property type="match status" value="1"/>
</dbReference>
<dbReference type="Gene3D" id="3.40.50.1100">
    <property type="match status" value="2"/>
</dbReference>
<evidence type="ECO:0000256" key="12">
    <source>
        <dbReference type="SAM" id="MobiDB-lite"/>
    </source>
</evidence>
<feature type="modified residue" description="N6-(pyridoxal phosphate)lysine" evidence="11">
    <location>
        <position position="94"/>
    </location>
</feature>
<evidence type="ECO:0000256" key="9">
    <source>
        <dbReference type="ARBA" id="ARBA00023239"/>
    </source>
</evidence>
<comment type="catalytic activity">
    <reaction evidence="10 11">
        <text>(1S,2R)-1-C-(indol-3-yl)glycerol 3-phosphate + L-serine = D-glyceraldehyde 3-phosphate + L-tryptophan + H2O</text>
        <dbReference type="Rhea" id="RHEA:10532"/>
        <dbReference type="ChEBI" id="CHEBI:15377"/>
        <dbReference type="ChEBI" id="CHEBI:33384"/>
        <dbReference type="ChEBI" id="CHEBI:57912"/>
        <dbReference type="ChEBI" id="CHEBI:58866"/>
        <dbReference type="ChEBI" id="CHEBI:59776"/>
        <dbReference type="EC" id="4.2.1.20"/>
    </reaction>
</comment>
<comment type="subunit">
    <text evidence="4 11">Tetramer of two alpha and two beta chains.</text>
</comment>
<dbReference type="RefSeq" id="WP_007578320.1">
    <property type="nucleotide sequence ID" value="NZ_AGUD01000295.1"/>
</dbReference>
<accession>H0EAI3</accession>
<evidence type="ECO:0000256" key="11">
    <source>
        <dbReference type="HAMAP-Rule" id="MF_00133"/>
    </source>
</evidence>
<reference evidence="14 15" key="1">
    <citation type="journal article" date="2013" name="Biodegradation">
        <title>Quantitative proteomic analysis of ibuprofen-degrading Patulibacter sp. strain I11.</title>
        <authorList>
            <person name="Almeida B."/>
            <person name="Kjeldal H."/>
            <person name="Lolas I."/>
            <person name="Knudsen A.D."/>
            <person name="Carvalho G."/>
            <person name="Nielsen K.L."/>
            <person name="Barreto Crespo M.T."/>
            <person name="Stensballe A."/>
            <person name="Nielsen J.L."/>
        </authorList>
    </citation>
    <scope>NUCLEOTIDE SEQUENCE [LARGE SCALE GENOMIC DNA]</scope>
    <source>
        <strain evidence="14 15">I11</strain>
    </source>
</reference>
<comment type="caution">
    <text evidence="14">The sequence shown here is derived from an EMBL/GenBank/DDBJ whole genome shotgun (WGS) entry which is preliminary data.</text>
</comment>
<comment type="function">
    <text evidence="11">The beta subunit is responsible for the synthesis of L-tryptophan from indole and L-serine.</text>
</comment>
<dbReference type="SUPFAM" id="SSF53686">
    <property type="entry name" value="Tryptophan synthase beta subunit-like PLP-dependent enzymes"/>
    <property type="match status" value="1"/>
</dbReference>
<dbReference type="AlphaFoldDB" id="H0EAI3"/>
<evidence type="ECO:0000256" key="3">
    <source>
        <dbReference type="ARBA" id="ARBA00009982"/>
    </source>
</evidence>
<dbReference type="PANTHER" id="PTHR48077:SF3">
    <property type="entry name" value="TRYPTOPHAN SYNTHASE"/>
    <property type="match status" value="1"/>
</dbReference>
<comment type="pathway">
    <text evidence="2 11">Amino-acid biosynthesis; L-tryptophan biosynthesis; L-tryptophan from chorismate: step 5/5.</text>
</comment>
<evidence type="ECO:0000256" key="8">
    <source>
        <dbReference type="ARBA" id="ARBA00023141"/>
    </source>
</evidence>
<keyword evidence="8 11" id="KW-0057">Aromatic amino acid biosynthesis</keyword>
<dbReference type="PATRIC" id="fig|1097667.3.peg.3822"/>
<feature type="compositionally biased region" description="Pro residues" evidence="12">
    <location>
        <begin position="8"/>
        <end position="18"/>
    </location>
</feature>
<evidence type="ECO:0000256" key="10">
    <source>
        <dbReference type="ARBA" id="ARBA00049047"/>
    </source>
</evidence>
<dbReference type="EMBL" id="AGUD01000295">
    <property type="protein sequence ID" value="EHN09310.1"/>
    <property type="molecule type" value="Genomic_DNA"/>
</dbReference>
<dbReference type="GO" id="GO:0004834">
    <property type="term" value="F:tryptophan synthase activity"/>
    <property type="evidence" value="ECO:0007669"/>
    <property type="project" value="UniProtKB-UniRule"/>
</dbReference>
<dbReference type="InterPro" id="IPR023026">
    <property type="entry name" value="Trp_synth_beta/beta-like"/>
</dbReference>
<gene>
    <name evidence="11" type="primary">trpB</name>
    <name evidence="14" type="ORF">PAI11_38570</name>
</gene>
<organism evidence="14 15">
    <name type="scientific">Patulibacter medicamentivorans</name>
    <dbReference type="NCBI Taxonomy" id="1097667"/>
    <lineage>
        <taxon>Bacteria</taxon>
        <taxon>Bacillati</taxon>
        <taxon>Actinomycetota</taxon>
        <taxon>Thermoleophilia</taxon>
        <taxon>Solirubrobacterales</taxon>
        <taxon>Patulibacteraceae</taxon>
        <taxon>Patulibacter</taxon>
    </lineage>
</organism>
<dbReference type="UniPathway" id="UPA00035">
    <property type="reaction ID" value="UER00044"/>
</dbReference>
<keyword evidence="5 11" id="KW-0028">Amino-acid biosynthesis</keyword>
<protein>
    <recommendedName>
        <fullName evidence="11">Tryptophan synthase beta chain</fullName>
        <ecNumber evidence="11">4.2.1.20</ecNumber>
    </recommendedName>
</protein>
<evidence type="ECO:0000313" key="15">
    <source>
        <dbReference type="Proteomes" id="UP000005143"/>
    </source>
</evidence>
<evidence type="ECO:0000256" key="5">
    <source>
        <dbReference type="ARBA" id="ARBA00022605"/>
    </source>
</evidence>
<keyword evidence="6 11" id="KW-0822">Tryptophan biosynthesis</keyword>
<dbReference type="Pfam" id="PF00291">
    <property type="entry name" value="PALP"/>
    <property type="match status" value="1"/>
</dbReference>
<evidence type="ECO:0000259" key="13">
    <source>
        <dbReference type="Pfam" id="PF00291"/>
    </source>
</evidence>
<feature type="domain" description="Tryptophan synthase beta chain-like PALP" evidence="13">
    <location>
        <begin position="59"/>
        <end position="355"/>
    </location>
</feature>
<evidence type="ECO:0000256" key="6">
    <source>
        <dbReference type="ARBA" id="ARBA00022822"/>
    </source>
</evidence>
<sequence length="382" mass="40467">MTTCTAPEAPPAPRPAPPLGGRFVPEPLVPALDRLEHEWRAAREDRAFRAELAALLARYAGRPTPLQPADRFSELAGHPVLLKREDLLHTGGHKITNTLGQALFARRLGFRRLIAETGSGQHGIATATAAAKLGLACTIHVARAPSRVAVDQMRLLGADVRPVAGPDDGVRSAFAQAMRDWMADTEGSYFLPGSCVGPAPLPSIVGDLQSVIGDETREQLRTDGRRPARIVACVGGGANAWGIFSAFLDDDVELVGVEAGDVWTAPLTTGARGGILHGARIPLIRDRDGHAVPRRSIAEGLRYPGAGPQHGRLRDSGRAHYVAIDDHRALAAYRAFARCEGILPAIEAAHALAWVADHPSALTVICLSGRGEKDLALIAAAS</sequence>
<comment type="similarity">
    <text evidence="3 11">Belongs to the TrpB family.</text>
</comment>
<dbReference type="Proteomes" id="UP000005143">
    <property type="component" value="Unassembled WGS sequence"/>
</dbReference>
<dbReference type="GO" id="GO:0005737">
    <property type="term" value="C:cytoplasm"/>
    <property type="evidence" value="ECO:0007669"/>
    <property type="project" value="TreeGrafter"/>
</dbReference>
<evidence type="ECO:0000256" key="7">
    <source>
        <dbReference type="ARBA" id="ARBA00022898"/>
    </source>
</evidence>
<keyword evidence="7 11" id="KW-0663">Pyridoxal phosphate</keyword>
<dbReference type="PANTHER" id="PTHR48077">
    <property type="entry name" value="TRYPTOPHAN SYNTHASE-RELATED"/>
    <property type="match status" value="1"/>
</dbReference>
<dbReference type="EC" id="4.2.1.20" evidence="11"/>
<keyword evidence="15" id="KW-1185">Reference proteome</keyword>
<evidence type="ECO:0000256" key="4">
    <source>
        <dbReference type="ARBA" id="ARBA00011270"/>
    </source>
</evidence>
<dbReference type="HAMAP" id="MF_00133">
    <property type="entry name" value="Trp_synth_beta"/>
    <property type="match status" value="1"/>
</dbReference>
<proteinExistence type="inferred from homology"/>
<dbReference type="InterPro" id="IPR001926">
    <property type="entry name" value="TrpB-like_PALP"/>
</dbReference>
<comment type="cofactor">
    <cofactor evidence="1 11">
        <name>pyridoxal 5'-phosphate</name>
        <dbReference type="ChEBI" id="CHEBI:597326"/>
    </cofactor>
</comment>